<evidence type="ECO:0000256" key="1">
    <source>
        <dbReference type="ARBA" id="ARBA00009437"/>
    </source>
</evidence>
<comment type="caution">
    <text evidence="6">The sequence shown here is derived from an EMBL/GenBank/DDBJ whole genome shotgun (WGS) entry which is preliminary data.</text>
</comment>
<keyword evidence="4" id="KW-0804">Transcription</keyword>
<dbReference type="RefSeq" id="WP_156857502.1">
    <property type="nucleotide sequence ID" value="NZ_BMOS01000022.1"/>
</dbReference>
<feature type="domain" description="HTH lysR-type" evidence="5">
    <location>
        <begin position="1"/>
        <end position="58"/>
    </location>
</feature>
<dbReference type="SUPFAM" id="SSF53850">
    <property type="entry name" value="Periplasmic binding protein-like II"/>
    <property type="match status" value="1"/>
</dbReference>
<evidence type="ECO:0000256" key="2">
    <source>
        <dbReference type="ARBA" id="ARBA00023015"/>
    </source>
</evidence>
<dbReference type="EMBL" id="BMOS01000022">
    <property type="protein sequence ID" value="GGN62032.1"/>
    <property type="molecule type" value="Genomic_DNA"/>
</dbReference>
<dbReference type="SUPFAM" id="SSF46785">
    <property type="entry name" value="Winged helix' DNA-binding domain"/>
    <property type="match status" value="1"/>
</dbReference>
<evidence type="ECO:0000256" key="3">
    <source>
        <dbReference type="ARBA" id="ARBA00023125"/>
    </source>
</evidence>
<proteinExistence type="inferred from homology"/>
<dbReference type="GO" id="GO:0000976">
    <property type="term" value="F:transcription cis-regulatory region binding"/>
    <property type="evidence" value="ECO:0007669"/>
    <property type="project" value="TreeGrafter"/>
</dbReference>
<dbReference type="GO" id="GO:0003700">
    <property type="term" value="F:DNA-binding transcription factor activity"/>
    <property type="evidence" value="ECO:0007669"/>
    <property type="project" value="InterPro"/>
</dbReference>
<dbReference type="PRINTS" id="PR00039">
    <property type="entry name" value="HTHLYSR"/>
</dbReference>
<dbReference type="InterPro" id="IPR000847">
    <property type="entry name" value="LysR_HTH_N"/>
</dbReference>
<comment type="similarity">
    <text evidence="1">Belongs to the LysR transcriptional regulatory family.</text>
</comment>
<dbReference type="AlphaFoldDB" id="A0A917Y202"/>
<keyword evidence="2" id="KW-0805">Transcription regulation</keyword>
<accession>A0A917Y202</accession>
<sequence>MEIRNLKTFQVVAEKLNLTEAAKELKYTQPTVTLHIQALEERLNHKLFTRIGKETFLTAAGKKFKVHVDHLLAYIEDIERDMQKLHRPDGTLTIAASEYYCTRYLALIIKAYSEMYPNVRLNLLPLNSHHALACARNHVADIAIVAGNDGGADLNKIILDEEHVVLVASSEISQGKNVDEIFSDYPFISYDDDCSFSEIASNYFKETGLKPESTIICGGSDETIKRIVLNGTGSAVLGENIVKEELEDGSLIVLERIADLVTTSSIYLKVRSEEPNIQTFNELLQSAWPLATHH</sequence>
<dbReference type="PANTHER" id="PTHR30126:SF40">
    <property type="entry name" value="HTH-TYPE TRANSCRIPTIONAL REGULATOR GLTR"/>
    <property type="match status" value="1"/>
</dbReference>
<evidence type="ECO:0000313" key="6">
    <source>
        <dbReference type="EMBL" id="GGN62032.1"/>
    </source>
</evidence>
<dbReference type="Gene3D" id="1.10.10.10">
    <property type="entry name" value="Winged helix-like DNA-binding domain superfamily/Winged helix DNA-binding domain"/>
    <property type="match status" value="1"/>
</dbReference>
<dbReference type="Proteomes" id="UP000624041">
    <property type="component" value="Unassembled WGS sequence"/>
</dbReference>
<keyword evidence="3" id="KW-0238">DNA-binding</keyword>
<gene>
    <name evidence="6" type="ORF">GCM10007971_27570</name>
</gene>
<keyword evidence="7" id="KW-1185">Reference proteome</keyword>
<evidence type="ECO:0000256" key="4">
    <source>
        <dbReference type="ARBA" id="ARBA00023163"/>
    </source>
</evidence>
<reference evidence="6" key="1">
    <citation type="journal article" date="2014" name="Int. J. Syst. Evol. Microbiol.">
        <title>Complete genome sequence of Corynebacterium casei LMG S-19264T (=DSM 44701T), isolated from a smear-ripened cheese.</title>
        <authorList>
            <consortium name="US DOE Joint Genome Institute (JGI-PGF)"/>
            <person name="Walter F."/>
            <person name="Albersmeier A."/>
            <person name="Kalinowski J."/>
            <person name="Ruckert C."/>
        </authorList>
    </citation>
    <scope>NUCLEOTIDE SEQUENCE</scope>
    <source>
        <strain evidence="6">JCM 17251</strain>
    </source>
</reference>
<dbReference type="PROSITE" id="PS50931">
    <property type="entry name" value="HTH_LYSR"/>
    <property type="match status" value="1"/>
</dbReference>
<reference evidence="6" key="2">
    <citation type="submission" date="2020-09" db="EMBL/GenBank/DDBJ databases">
        <authorList>
            <person name="Sun Q."/>
            <person name="Ohkuma M."/>
        </authorList>
    </citation>
    <scope>NUCLEOTIDE SEQUENCE</scope>
    <source>
        <strain evidence="6">JCM 17251</strain>
    </source>
</reference>
<dbReference type="InterPro" id="IPR036390">
    <property type="entry name" value="WH_DNA-bd_sf"/>
</dbReference>
<evidence type="ECO:0000259" key="5">
    <source>
        <dbReference type="PROSITE" id="PS50931"/>
    </source>
</evidence>
<dbReference type="PANTHER" id="PTHR30126">
    <property type="entry name" value="HTH-TYPE TRANSCRIPTIONAL REGULATOR"/>
    <property type="match status" value="1"/>
</dbReference>
<dbReference type="Pfam" id="PF03466">
    <property type="entry name" value="LysR_substrate"/>
    <property type="match status" value="1"/>
</dbReference>
<dbReference type="InterPro" id="IPR036388">
    <property type="entry name" value="WH-like_DNA-bd_sf"/>
</dbReference>
<dbReference type="Pfam" id="PF00126">
    <property type="entry name" value="HTH_1"/>
    <property type="match status" value="1"/>
</dbReference>
<evidence type="ECO:0000313" key="7">
    <source>
        <dbReference type="Proteomes" id="UP000624041"/>
    </source>
</evidence>
<dbReference type="CDD" id="cd05466">
    <property type="entry name" value="PBP2_LTTR_substrate"/>
    <property type="match status" value="1"/>
</dbReference>
<dbReference type="Gene3D" id="3.40.190.290">
    <property type="match status" value="1"/>
</dbReference>
<protein>
    <submittedName>
        <fullName evidence="6">LysR family transcriptional regulator</fullName>
    </submittedName>
</protein>
<name>A0A917Y202_9BACI</name>
<dbReference type="InterPro" id="IPR005119">
    <property type="entry name" value="LysR_subst-bd"/>
</dbReference>
<organism evidence="6 7">
    <name type="scientific">Oceanobacillus indicireducens</name>
    <dbReference type="NCBI Taxonomy" id="1004261"/>
    <lineage>
        <taxon>Bacteria</taxon>
        <taxon>Bacillati</taxon>
        <taxon>Bacillota</taxon>
        <taxon>Bacilli</taxon>
        <taxon>Bacillales</taxon>
        <taxon>Bacillaceae</taxon>
        <taxon>Oceanobacillus</taxon>
    </lineage>
</organism>